<organism evidence="6 7">
    <name type="scientific">Rhodoferax ferrireducens</name>
    <dbReference type="NCBI Taxonomy" id="192843"/>
    <lineage>
        <taxon>Bacteria</taxon>
        <taxon>Pseudomonadati</taxon>
        <taxon>Pseudomonadota</taxon>
        <taxon>Betaproteobacteria</taxon>
        <taxon>Burkholderiales</taxon>
        <taxon>Comamonadaceae</taxon>
        <taxon>Rhodoferax</taxon>
    </lineage>
</organism>
<comment type="catalytic activity">
    <reaction evidence="2">
        <text>2 GTP = 3',3'-c-di-GMP + 2 diphosphate</text>
        <dbReference type="Rhea" id="RHEA:24898"/>
        <dbReference type="ChEBI" id="CHEBI:33019"/>
        <dbReference type="ChEBI" id="CHEBI:37565"/>
        <dbReference type="ChEBI" id="CHEBI:58805"/>
        <dbReference type="EC" id="2.7.7.65"/>
    </reaction>
</comment>
<sequence>MNIPAMPSLSPDLGQRRGQLLVVDDQPINIHVIHQALTADYDVFAATSGEQALAFCQKTLPDLVLLDVVMPVMDGLEVCRRLKQNPDTQNIPVVFITAYQHPEEENICWAAGGVDFVNKPVNPVTLRNRVKAHLTLKFQADMLRMIAFNDGLTHIANRRYFDVRLEAEWQRCSRNGSTLALLMIDIDFFKRYNDRYGHPTGDDSLRQVAAALTANLNRPFDLVARYGGEEFVCLLPDTDLAGATAIAKKLELAVRQLGIEHLGSDIGQVITISVGVAASHPDQHNTSASLVQQADVQLYQAKQQGRGRVCAG</sequence>
<dbReference type="NCBIfam" id="TIGR00254">
    <property type="entry name" value="GGDEF"/>
    <property type="match status" value="1"/>
</dbReference>
<dbReference type="Gene3D" id="3.30.70.270">
    <property type="match status" value="1"/>
</dbReference>
<dbReference type="EMBL" id="JAVDXT010000003">
    <property type="protein sequence ID" value="MDR7378639.1"/>
    <property type="molecule type" value="Genomic_DNA"/>
</dbReference>
<evidence type="ECO:0000259" key="4">
    <source>
        <dbReference type="PROSITE" id="PS50110"/>
    </source>
</evidence>
<dbReference type="RefSeq" id="WP_310374909.1">
    <property type="nucleotide sequence ID" value="NZ_JAVDXT010000003.1"/>
</dbReference>
<keyword evidence="7" id="KW-1185">Reference proteome</keyword>
<dbReference type="InterPro" id="IPR011006">
    <property type="entry name" value="CheY-like_superfamily"/>
</dbReference>
<dbReference type="SMART" id="SM00448">
    <property type="entry name" value="REC"/>
    <property type="match status" value="1"/>
</dbReference>
<dbReference type="Proteomes" id="UP001180487">
    <property type="component" value="Unassembled WGS sequence"/>
</dbReference>
<gene>
    <name evidence="6" type="ORF">J2X19_003333</name>
</gene>
<dbReference type="Pfam" id="PF00990">
    <property type="entry name" value="GGDEF"/>
    <property type="match status" value="1"/>
</dbReference>
<evidence type="ECO:0000256" key="3">
    <source>
        <dbReference type="PROSITE-ProRule" id="PRU00169"/>
    </source>
</evidence>
<dbReference type="EC" id="2.7.7.65" evidence="1"/>
<feature type="modified residue" description="4-aspartylphosphate" evidence="3">
    <location>
        <position position="67"/>
    </location>
</feature>
<dbReference type="SUPFAM" id="SSF52172">
    <property type="entry name" value="CheY-like"/>
    <property type="match status" value="1"/>
</dbReference>
<dbReference type="PROSITE" id="PS50110">
    <property type="entry name" value="RESPONSE_REGULATORY"/>
    <property type="match status" value="1"/>
</dbReference>
<evidence type="ECO:0000256" key="2">
    <source>
        <dbReference type="ARBA" id="ARBA00034247"/>
    </source>
</evidence>
<proteinExistence type="predicted"/>
<comment type="caution">
    <text evidence="6">The sequence shown here is derived from an EMBL/GenBank/DDBJ whole genome shotgun (WGS) entry which is preliminary data.</text>
</comment>
<dbReference type="InterPro" id="IPR050469">
    <property type="entry name" value="Diguanylate_Cyclase"/>
</dbReference>
<dbReference type="SMART" id="SM00267">
    <property type="entry name" value="GGDEF"/>
    <property type="match status" value="1"/>
</dbReference>
<feature type="domain" description="Response regulatory" evidence="4">
    <location>
        <begin position="19"/>
        <end position="134"/>
    </location>
</feature>
<name>A0ABU2CBC8_9BURK</name>
<dbReference type="InterPro" id="IPR043128">
    <property type="entry name" value="Rev_trsase/Diguanyl_cyclase"/>
</dbReference>
<evidence type="ECO:0000313" key="7">
    <source>
        <dbReference type="Proteomes" id="UP001180487"/>
    </source>
</evidence>
<dbReference type="CDD" id="cd01949">
    <property type="entry name" value="GGDEF"/>
    <property type="match status" value="1"/>
</dbReference>
<dbReference type="SUPFAM" id="SSF55073">
    <property type="entry name" value="Nucleotide cyclase"/>
    <property type="match status" value="1"/>
</dbReference>
<dbReference type="PANTHER" id="PTHR45138:SF9">
    <property type="entry name" value="DIGUANYLATE CYCLASE DGCM-RELATED"/>
    <property type="match status" value="1"/>
</dbReference>
<feature type="domain" description="GGDEF" evidence="5">
    <location>
        <begin position="177"/>
        <end position="312"/>
    </location>
</feature>
<reference evidence="6 7" key="1">
    <citation type="submission" date="2023-07" db="EMBL/GenBank/DDBJ databases">
        <title>Sorghum-associated microbial communities from plants grown in Nebraska, USA.</title>
        <authorList>
            <person name="Schachtman D."/>
        </authorList>
    </citation>
    <scope>NUCLEOTIDE SEQUENCE [LARGE SCALE GENOMIC DNA]</scope>
    <source>
        <strain evidence="6 7">BE313</strain>
    </source>
</reference>
<dbReference type="Pfam" id="PF00072">
    <property type="entry name" value="Response_reg"/>
    <property type="match status" value="1"/>
</dbReference>
<protein>
    <recommendedName>
        <fullName evidence="1">diguanylate cyclase</fullName>
        <ecNumber evidence="1">2.7.7.65</ecNumber>
    </recommendedName>
</protein>
<keyword evidence="3" id="KW-0597">Phosphoprotein</keyword>
<evidence type="ECO:0000256" key="1">
    <source>
        <dbReference type="ARBA" id="ARBA00012528"/>
    </source>
</evidence>
<dbReference type="InterPro" id="IPR000160">
    <property type="entry name" value="GGDEF_dom"/>
</dbReference>
<dbReference type="PANTHER" id="PTHR45138">
    <property type="entry name" value="REGULATORY COMPONENTS OF SENSORY TRANSDUCTION SYSTEM"/>
    <property type="match status" value="1"/>
</dbReference>
<accession>A0ABU2CBC8</accession>
<dbReference type="Gene3D" id="3.40.50.2300">
    <property type="match status" value="1"/>
</dbReference>
<evidence type="ECO:0000313" key="6">
    <source>
        <dbReference type="EMBL" id="MDR7378639.1"/>
    </source>
</evidence>
<dbReference type="InterPro" id="IPR029787">
    <property type="entry name" value="Nucleotide_cyclase"/>
</dbReference>
<dbReference type="PROSITE" id="PS50887">
    <property type="entry name" value="GGDEF"/>
    <property type="match status" value="1"/>
</dbReference>
<evidence type="ECO:0000259" key="5">
    <source>
        <dbReference type="PROSITE" id="PS50887"/>
    </source>
</evidence>
<dbReference type="InterPro" id="IPR001789">
    <property type="entry name" value="Sig_transdc_resp-reg_receiver"/>
</dbReference>